<comment type="catalytic activity">
    <reaction evidence="11 12">
        <text>ATP + H2O = ADP + phosphate + H(+)</text>
        <dbReference type="Rhea" id="RHEA:13065"/>
        <dbReference type="ChEBI" id="CHEBI:15377"/>
        <dbReference type="ChEBI" id="CHEBI:15378"/>
        <dbReference type="ChEBI" id="CHEBI:30616"/>
        <dbReference type="ChEBI" id="CHEBI:43474"/>
        <dbReference type="ChEBI" id="CHEBI:456216"/>
        <dbReference type="EC" id="5.6.2.4"/>
    </reaction>
</comment>
<dbReference type="InterPro" id="IPR001650">
    <property type="entry name" value="Helicase_C-like"/>
</dbReference>
<comment type="caution">
    <text evidence="15">The sequence shown here is derived from an EMBL/GenBank/DDBJ whole genome shotgun (WGS) entry which is preliminary data.</text>
</comment>
<evidence type="ECO:0000313" key="16">
    <source>
        <dbReference type="Proteomes" id="UP000076481"/>
    </source>
</evidence>
<dbReference type="CDD" id="cd18804">
    <property type="entry name" value="SF2_C_priA"/>
    <property type="match status" value="1"/>
</dbReference>
<evidence type="ECO:0000256" key="9">
    <source>
        <dbReference type="ARBA" id="ARBA00023125"/>
    </source>
</evidence>
<keyword evidence="7 12" id="KW-0862">Zinc</keyword>
<keyword evidence="5 12" id="KW-0378">Hydrolase</keyword>
<evidence type="ECO:0000256" key="12">
    <source>
        <dbReference type="HAMAP-Rule" id="MF_00983"/>
    </source>
</evidence>
<comment type="catalytic activity">
    <reaction evidence="12">
        <text>Couples ATP hydrolysis with the unwinding of duplex DNA by translocating in the 3'-5' direction.</text>
        <dbReference type="EC" id="5.6.2.4"/>
    </reaction>
</comment>
<evidence type="ECO:0000256" key="8">
    <source>
        <dbReference type="ARBA" id="ARBA00022840"/>
    </source>
</evidence>
<dbReference type="Pfam" id="PF00270">
    <property type="entry name" value="DEAD"/>
    <property type="match status" value="1"/>
</dbReference>
<proteinExistence type="inferred from homology"/>
<dbReference type="PROSITE" id="PS51192">
    <property type="entry name" value="HELICASE_ATP_BIND_1"/>
    <property type="match status" value="1"/>
</dbReference>
<dbReference type="Gene3D" id="3.40.50.300">
    <property type="entry name" value="P-loop containing nucleotide triphosphate hydrolases"/>
    <property type="match status" value="2"/>
</dbReference>
<feature type="domain" description="Helicase ATP-binding" evidence="13">
    <location>
        <begin position="288"/>
        <end position="454"/>
    </location>
</feature>
<dbReference type="GO" id="GO:0005524">
    <property type="term" value="F:ATP binding"/>
    <property type="evidence" value="ECO:0007669"/>
    <property type="project" value="UniProtKB-UniRule"/>
</dbReference>
<reference evidence="15 16" key="1">
    <citation type="submission" date="2016-03" db="EMBL/GenBank/DDBJ databases">
        <title>Speciation and ecological success in dimly lit waters: horizontal gene transfer in a green sulfur bacteria bloom unveiled by metagenomic assembly.</title>
        <authorList>
            <person name="Llorens-Mares T."/>
            <person name="Liu Z."/>
            <person name="Allen L.Z."/>
            <person name="Rusch D.B."/>
            <person name="Craig M.T."/>
            <person name="Dupont C.L."/>
            <person name="Bryant D.A."/>
            <person name="Casamayor E.O."/>
        </authorList>
    </citation>
    <scope>NUCLEOTIDE SEQUENCE [LARGE SCALE GENOMIC DNA]</scope>
    <source>
        <strain evidence="15">CIII</strain>
    </source>
</reference>
<sequence length="810" mass="89294">MYALAIAEKLFRGEPFPLMVPGPPEEGLLPGSMVLVVPKGGKTAPSTAYIIETGIEPPPEEPAAELTDILHGGAPVLNPPLILLTRWMAGYYLTRHIDCITAAVPVAVRTTVDDIVEAADFSLETETRRVRSTALRRSIMQLVTKEQRITVKQLQRKLGRKHLYGTISELERSGHVKLRRKFTSAARRTVPAWRRAPVLPDAPEEELKNSPKQLEAFLRVSAFGPGGASLEAAAVSRRILNTLTASGYLEKIAVEVESRFDTGMPTEREEPKQPTAQQEAVLEELRSASRTGGYKTFLLHGVTGSGKTLVYIEFLKEVLKKGRTAIVLVPEIALTPQTAGRFRQHFGDTVAIMHSAMSNQEKYDAWHSLRSGRAKIALGARSTIFAPLSNLGAVIVDEEHDGAYKQDRNPRYSARDLGVMRARTEGAVCILGSATPSFESYENALQEKYRLLELPERIDGATMPKLCLIVMKDSPKATPSISEKLRHEIAKRLERDEQIILLQNRRGFSGSVLCFACGHVPQCPHCGIPLVYHAGHRQLRCHYCGHTEPFSKVCPSCASPDLFYKGSGTERIEEELQSLFAGERILRMDVDTTTTKGSHGRILDEFRQGKARILLGTQMVAKGLDFPRVTLVGVLMADIGLNLPDFRASERTYSLLTQVAGRAGRSSSPGEVYLQVYNPESEVFNALLRGSYSAFFQHEMQSRRELSYPPHARLVKFECSSEDEKTAGEAAMACKTMLLEAVGEGQGEVLGPAPAGIARIRGSYRYHVLLKLTGGRLTESFALGLQDTIARRFRNPLALISIDVDPGSLM</sequence>
<feature type="binding site" evidence="12">
    <location>
        <position position="557"/>
    </location>
    <ligand>
        <name>Zn(2+)</name>
        <dbReference type="ChEBI" id="CHEBI:29105"/>
        <label>1</label>
    </ligand>
</feature>
<dbReference type="Proteomes" id="UP000076481">
    <property type="component" value="Unassembled WGS sequence"/>
</dbReference>
<feature type="binding site" evidence="12">
    <location>
        <position position="526"/>
    </location>
    <ligand>
        <name>Zn(2+)</name>
        <dbReference type="ChEBI" id="CHEBI:29105"/>
        <label>2</label>
    </ligand>
</feature>
<dbReference type="GO" id="GO:0003677">
    <property type="term" value="F:DNA binding"/>
    <property type="evidence" value="ECO:0007669"/>
    <property type="project" value="UniProtKB-UniRule"/>
</dbReference>
<evidence type="ECO:0000259" key="14">
    <source>
        <dbReference type="PROSITE" id="PS51194"/>
    </source>
</evidence>
<dbReference type="Pfam" id="PF18319">
    <property type="entry name" value="Zn_ribbon_PriA"/>
    <property type="match status" value="1"/>
</dbReference>
<gene>
    <name evidence="12" type="primary">priA</name>
    <name evidence="15" type="ORF">A3K90_04565</name>
</gene>
<dbReference type="GO" id="GO:0006302">
    <property type="term" value="P:double-strand break repair"/>
    <property type="evidence" value="ECO:0007669"/>
    <property type="project" value="InterPro"/>
</dbReference>
<keyword evidence="1 12" id="KW-0639">Primosome</keyword>
<dbReference type="GO" id="GO:0006310">
    <property type="term" value="P:DNA recombination"/>
    <property type="evidence" value="ECO:0007669"/>
    <property type="project" value="InterPro"/>
</dbReference>
<dbReference type="InterPro" id="IPR027417">
    <property type="entry name" value="P-loop_NTPase"/>
</dbReference>
<dbReference type="SMART" id="SM00490">
    <property type="entry name" value="HELICc"/>
    <property type="match status" value="1"/>
</dbReference>
<name>A0A165M219_PELLU</name>
<dbReference type="NCBIfam" id="TIGR00595">
    <property type="entry name" value="priA"/>
    <property type="match status" value="1"/>
</dbReference>
<organism evidence="15 16">
    <name type="scientific">Pelodictyon luteolum</name>
    <dbReference type="NCBI Taxonomy" id="1100"/>
    <lineage>
        <taxon>Bacteria</taxon>
        <taxon>Pseudomonadati</taxon>
        <taxon>Chlorobiota</taxon>
        <taxon>Chlorobiia</taxon>
        <taxon>Chlorobiales</taxon>
        <taxon>Chlorobiaceae</taxon>
        <taxon>Chlorobium/Pelodictyon group</taxon>
        <taxon>Pelodictyon</taxon>
    </lineage>
</organism>
<dbReference type="InterPro" id="IPR041236">
    <property type="entry name" value="PriA_C"/>
</dbReference>
<dbReference type="EMBL" id="LVWG01000019">
    <property type="protein sequence ID" value="KZK74721.1"/>
    <property type="molecule type" value="Genomic_DNA"/>
</dbReference>
<evidence type="ECO:0000256" key="4">
    <source>
        <dbReference type="ARBA" id="ARBA00022741"/>
    </source>
</evidence>
<dbReference type="PANTHER" id="PTHR30580:SF0">
    <property type="entry name" value="PRIMOSOMAL PROTEIN N"/>
    <property type="match status" value="1"/>
</dbReference>
<comment type="subunit">
    <text evidence="12">Component of the replication restart primosome.</text>
</comment>
<comment type="similarity">
    <text evidence="12">Belongs to the helicase family. PriA subfamily.</text>
</comment>
<dbReference type="InterPro" id="IPR040498">
    <property type="entry name" value="PriA_CRR"/>
</dbReference>
<comment type="cofactor">
    <cofactor evidence="12">
        <name>Zn(2+)</name>
        <dbReference type="ChEBI" id="CHEBI:29105"/>
    </cofactor>
    <text evidence="12">Binds 2 zinc ions per subunit.</text>
</comment>
<evidence type="ECO:0000256" key="1">
    <source>
        <dbReference type="ARBA" id="ARBA00022515"/>
    </source>
</evidence>
<dbReference type="EC" id="5.6.2.4" evidence="12"/>
<feature type="binding site" evidence="12">
    <location>
        <position position="523"/>
    </location>
    <ligand>
        <name>Zn(2+)</name>
        <dbReference type="ChEBI" id="CHEBI:29105"/>
        <label>2</label>
    </ligand>
</feature>
<feature type="binding site" evidence="12">
    <location>
        <position position="517"/>
    </location>
    <ligand>
        <name>Zn(2+)</name>
        <dbReference type="ChEBI" id="CHEBI:29105"/>
        <label>1</label>
    </ligand>
</feature>
<keyword evidence="6 12" id="KW-0347">Helicase</keyword>
<dbReference type="Pfam" id="PF18074">
    <property type="entry name" value="PriA_C"/>
    <property type="match status" value="1"/>
</dbReference>
<dbReference type="InterPro" id="IPR014001">
    <property type="entry name" value="Helicase_ATP-bd"/>
</dbReference>
<dbReference type="Pfam" id="PF17764">
    <property type="entry name" value="PriA_3primeBD"/>
    <property type="match status" value="1"/>
</dbReference>
<dbReference type="PROSITE" id="PS51194">
    <property type="entry name" value="HELICASE_CTER"/>
    <property type="match status" value="1"/>
</dbReference>
<feature type="domain" description="Helicase C-terminal" evidence="14">
    <location>
        <begin position="538"/>
        <end position="707"/>
    </location>
</feature>
<dbReference type="GO" id="GO:0006269">
    <property type="term" value="P:DNA replication, synthesis of primer"/>
    <property type="evidence" value="ECO:0007669"/>
    <property type="project" value="UniProtKB-KW"/>
</dbReference>
<keyword evidence="4 12" id="KW-0547">Nucleotide-binding</keyword>
<feature type="binding site" evidence="12">
    <location>
        <position position="541"/>
    </location>
    <ligand>
        <name>Zn(2+)</name>
        <dbReference type="ChEBI" id="CHEBI:29105"/>
        <label>2</label>
    </ligand>
</feature>
<feature type="binding site" evidence="12">
    <location>
        <position position="554"/>
    </location>
    <ligand>
        <name>Zn(2+)</name>
        <dbReference type="ChEBI" id="CHEBI:29105"/>
        <label>1</label>
    </ligand>
</feature>
<dbReference type="HAMAP" id="MF_00983">
    <property type="entry name" value="PriA"/>
    <property type="match status" value="1"/>
</dbReference>
<evidence type="ECO:0000259" key="13">
    <source>
        <dbReference type="PROSITE" id="PS51192"/>
    </source>
</evidence>
<evidence type="ECO:0000256" key="10">
    <source>
        <dbReference type="ARBA" id="ARBA00023235"/>
    </source>
</evidence>
<protein>
    <recommendedName>
        <fullName evidence="12">Replication restart protein PriA</fullName>
    </recommendedName>
    <alternativeName>
        <fullName evidence="12">ATP-dependent DNA helicase PriA</fullName>
        <ecNumber evidence="12">5.6.2.4</ecNumber>
    </alternativeName>
    <alternativeName>
        <fullName evidence="12">DNA 3'-5' helicase PriA</fullName>
    </alternativeName>
</protein>
<dbReference type="CDD" id="cd17929">
    <property type="entry name" value="DEXHc_priA"/>
    <property type="match status" value="1"/>
</dbReference>
<keyword evidence="8 12" id="KW-0067">ATP-binding</keyword>
<accession>A0A165M219</accession>
<evidence type="ECO:0000256" key="5">
    <source>
        <dbReference type="ARBA" id="ARBA00022801"/>
    </source>
</evidence>
<evidence type="ECO:0000256" key="3">
    <source>
        <dbReference type="ARBA" id="ARBA00022723"/>
    </source>
</evidence>
<evidence type="ECO:0000256" key="6">
    <source>
        <dbReference type="ARBA" id="ARBA00022806"/>
    </source>
</evidence>
<keyword evidence="10 12" id="KW-0413">Isomerase</keyword>
<feature type="binding site" evidence="12">
    <location>
        <position position="544"/>
    </location>
    <ligand>
        <name>Zn(2+)</name>
        <dbReference type="ChEBI" id="CHEBI:29105"/>
        <label>2</label>
    </ligand>
</feature>
<keyword evidence="9 12" id="KW-0238">DNA-binding</keyword>
<dbReference type="FunFam" id="3.40.50.300:FF:000489">
    <property type="entry name" value="Primosome assembly protein PriA"/>
    <property type="match status" value="1"/>
</dbReference>
<comment type="function">
    <text evidence="12">Initiates the restart of stalled replication forks, which reloads the replicative helicase on sites other than the origin of replication. Recognizes and binds to abandoned replication forks and remodels them to uncover a helicase loading site. Promotes assembly of the primosome at these replication forks.</text>
</comment>
<dbReference type="AlphaFoldDB" id="A0A165M219"/>
<dbReference type="PANTHER" id="PTHR30580">
    <property type="entry name" value="PRIMOSOMAL PROTEIN N"/>
    <property type="match status" value="1"/>
</dbReference>
<dbReference type="Pfam" id="PF00271">
    <property type="entry name" value="Helicase_C"/>
    <property type="match status" value="1"/>
</dbReference>
<dbReference type="InterPro" id="IPR042115">
    <property type="entry name" value="PriA_3primeBD_sf"/>
</dbReference>
<evidence type="ECO:0000256" key="7">
    <source>
        <dbReference type="ARBA" id="ARBA00022833"/>
    </source>
</evidence>
<keyword evidence="2 12" id="KW-0235">DNA replication</keyword>
<dbReference type="Gene3D" id="3.40.1440.60">
    <property type="entry name" value="PriA, 3(prime) DNA-binding domain"/>
    <property type="match status" value="1"/>
</dbReference>
<dbReference type="GO" id="GO:0006270">
    <property type="term" value="P:DNA replication initiation"/>
    <property type="evidence" value="ECO:0007669"/>
    <property type="project" value="TreeGrafter"/>
</dbReference>
<dbReference type="GO" id="GO:1990077">
    <property type="term" value="C:primosome complex"/>
    <property type="evidence" value="ECO:0007669"/>
    <property type="project" value="UniProtKB-UniRule"/>
</dbReference>
<dbReference type="GO" id="GO:0008270">
    <property type="term" value="F:zinc ion binding"/>
    <property type="evidence" value="ECO:0007669"/>
    <property type="project" value="UniProtKB-UniRule"/>
</dbReference>
<dbReference type="InterPro" id="IPR041222">
    <property type="entry name" value="PriA_3primeBD"/>
</dbReference>
<feature type="binding site" evidence="12">
    <location>
        <position position="514"/>
    </location>
    <ligand>
        <name>Zn(2+)</name>
        <dbReference type="ChEBI" id="CHEBI:29105"/>
        <label>1</label>
    </ligand>
</feature>
<evidence type="ECO:0000256" key="11">
    <source>
        <dbReference type="ARBA" id="ARBA00048988"/>
    </source>
</evidence>
<dbReference type="SMART" id="SM00487">
    <property type="entry name" value="DEXDc"/>
    <property type="match status" value="1"/>
</dbReference>
<dbReference type="GO" id="GO:0043138">
    <property type="term" value="F:3'-5' DNA helicase activity"/>
    <property type="evidence" value="ECO:0007669"/>
    <property type="project" value="UniProtKB-EC"/>
</dbReference>
<dbReference type="SUPFAM" id="SSF52540">
    <property type="entry name" value="P-loop containing nucleoside triphosphate hydrolases"/>
    <property type="match status" value="2"/>
</dbReference>
<evidence type="ECO:0000256" key="2">
    <source>
        <dbReference type="ARBA" id="ARBA00022705"/>
    </source>
</evidence>
<keyword evidence="3 12" id="KW-0479">Metal-binding</keyword>
<dbReference type="GO" id="GO:0016887">
    <property type="term" value="F:ATP hydrolysis activity"/>
    <property type="evidence" value="ECO:0007669"/>
    <property type="project" value="RHEA"/>
</dbReference>
<dbReference type="InterPro" id="IPR005259">
    <property type="entry name" value="PriA"/>
</dbReference>
<evidence type="ECO:0000313" key="15">
    <source>
        <dbReference type="EMBL" id="KZK74721.1"/>
    </source>
</evidence>
<dbReference type="InterPro" id="IPR011545">
    <property type="entry name" value="DEAD/DEAH_box_helicase_dom"/>
</dbReference>